<comment type="catalytic activity">
    <reaction evidence="11 12">
        <text>L-histidinol + 2 NAD(+) + H2O = L-histidine + 2 NADH + 3 H(+)</text>
        <dbReference type="Rhea" id="RHEA:20641"/>
        <dbReference type="ChEBI" id="CHEBI:15377"/>
        <dbReference type="ChEBI" id="CHEBI:15378"/>
        <dbReference type="ChEBI" id="CHEBI:57540"/>
        <dbReference type="ChEBI" id="CHEBI:57595"/>
        <dbReference type="ChEBI" id="CHEBI:57699"/>
        <dbReference type="ChEBI" id="CHEBI:57945"/>
        <dbReference type="EC" id="1.1.1.23"/>
    </reaction>
</comment>
<dbReference type="InterPro" id="IPR016161">
    <property type="entry name" value="Ald_DH/histidinol_DH"/>
</dbReference>
<dbReference type="EMBL" id="JAUSXB010000001">
    <property type="protein sequence ID" value="MDQ0672511.1"/>
    <property type="molecule type" value="Genomic_DNA"/>
</dbReference>
<dbReference type="CDD" id="cd06572">
    <property type="entry name" value="Histidinol_dh"/>
    <property type="match status" value="1"/>
</dbReference>
<name>A0ABU0PEY1_9MICC</name>
<feature type="binding site" evidence="12">
    <location>
        <position position="262"/>
    </location>
    <ligand>
        <name>substrate</name>
    </ligand>
</feature>
<evidence type="ECO:0000256" key="13">
    <source>
        <dbReference type="PIRNR" id="PIRNR000099"/>
    </source>
</evidence>
<evidence type="ECO:0000256" key="8">
    <source>
        <dbReference type="ARBA" id="ARBA00023002"/>
    </source>
</evidence>
<feature type="binding site" evidence="12">
    <location>
        <position position="354"/>
    </location>
    <ligand>
        <name>substrate</name>
    </ligand>
</feature>
<keyword evidence="16" id="KW-1185">Reference proteome</keyword>
<feature type="binding site" evidence="12">
    <location>
        <position position="387"/>
    </location>
    <ligand>
        <name>Zn(2+)</name>
        <dbReference type="ChEBI" id="CHEBI:29105"/>
    </ligand>
</feature>
<feature type="binding site" evidence="12">
    <location>
        <position position="287"/>
    </location>
    <ligand>
        <name>Zn(2+)</name>
        <dbReference type="ChEBI" id="CHEBI:29105"/>
    </ligand>
</feature>
<accession>A0ABU0PEY1</accession>
<comment type="cofactor">
    <cofactor evidence="12">
        <name>Zn(2+)</name>
        <dbReference type="ChEBI" id="CHEBI:29105"/>
    </cofactor>
    <text evidence="12">Binds 1 zinc ion per subunit.</text>
</comment>
<evidence type="ECO:0000256" key="1">
    <source>
        <dbReference type="ARBA" id="ARBA00003850"/>
    </source>
</evidence>
<evidence type="ECO:0000256" key="3">
    <source>
        <dbReference type="ARBA" id="ARBA00010178"/>
    </source>
</evidence>
<feature type="active site" description="Proton acceptor" evidence="12">
    <location>
        <position position="353"/>
    </location>
</feature>
<dbReference type="SUPFAM" id="SSF53720">
    <property type="entry name" value="ALDH-like"/>
    <property type="match status" value="1"/>
</dbReference>
<feature type="binding site" evidence="12">
    <location>
        <position position="284"/>
    </location>
    <ligand>
        <name>substrate</name>
    </ligand>
</feature>
<evidence type="ECO:0000313" key="16">
    <source>
        <dbReference type="Proteomes" id="UP001236806"/>
    </source>
</evidence>
<dbReference type="RefSeq" id="WP_306632993.1">
    <property type="nucleotide sequence ID" value="NZ_JAUSXB010000001.1"/>
</dbReference>
<dbReference type="PANTHER" id="PTHR21256:SF2">
    <property type="entry name" value="HISTIDINE BIOSYNTHESIS TRIFUNCTIONAL PROTEIN"/>
    <property type="match status" value="1"/>
</dbReference>
<sequence length="465" mass="47823">MTISSEFPATPAAAAVSFRTVDLRGRNLTLAGLRAAVPRAQGQTVADAEEKVLDIISAVRQRGFDALAELALRFDGAEQDHPLVPQEALADALGQLDPAVRRALEESISRARRFADGQRPRNIDVQLGDGALVSQNWVPVARVGLYVPGGLAVYPSSVIMNVVPALAAGVQSIALASPPQKEFGGLPHPTILAAAALLGITEVYAIGGAQAIAAFAYGVPSTEAGPALEPVDVVTGPGNIFVATAKRLVKGVVGIDSEAGTTEIAILADSSAQPALVAADLISQAEHDPKAASVLITDSEDLAGAVRAELELQAAATKHSTRVREALSGPQSGVVLVEDLDQGIAACDAYAAEHLEIMTRDAAAVAARIRNAGAIFVGDYSPVSLGDYCAGSNHVLPTSGTAAFSSGLNVTTFLRAIQVVNYSREALAEVSRHIVSLSGAEDLPAHGEAVTARFAGRPVGGPDDI</sequence>
<evidence type="ECO:0000256" key="4">
    <source>
        <dbReference type="ARBA" id="ARBA00012965"/>
    </source>
</evidence>
<comment type="function">
    <text evidence="1 12">Catalyzes the sequential NAD-dependent oxidations of L-histidinol to L-histidinaldehyde and then to L-histidine.</text>
</comment>
<feature type="binding site" evidence="12">
    <location>
        <position position="239"/>
    </location>
    <ligand>
        <name>NAD(+)</name>
        <dbReference type="ChEBI" id="CHEBI:57540"/>
    </ligand>
</feature>
<dbReference type="InterPro" id="IPR022695">
    <property type="entry name" value="Histidinol_DH_monofunct"/>
</dbReference>
<feature type="binding site" evidence="12">
    <location>
        <position position="146"/>
    </location>
    <ligand>
        <name>NAD(+)</name>
        <dbReference type="ChEBI" id="CHEBI:57540"/>
    </ligand>
</feature>
<organism evidence="15 16">
    <name type="scientific">Pseudarthrobacter siccitolerans</name>
    <dbReference type="NCBI Taxonomy" id="861266"/>
    <lineage>
        <taxon>Bacteria</taxon>
        <taxon>Bacillati</taxon>
        <taxon>Actinomycetota</taxon>
        <taxon>Actinomycetes</taxon>
        <taxon>Micrococcales</taxon>
        <taxon>Micrococcaceae</taxon>
        <taxon>Pseudarthrobacter</taxon>
    </lineage>
</organism>
<feature type="binding site" evidence="12">
    <location>
        <position position="287"/>
    </location>
    <ligand>
        <name>substrate</name>
    </ligand>
</feature>
<reference evidence="15 16" key="1">
    <citation type="submission" date="2023-07" db="EMBL/GenBank/DDBJ databases">
        <title>Comparative genomics of wheat-associated soil bacteria to identify genetic determinants of phenazine resistance.</title>
        <authorList>
            <person name="Mouncey N."/>
        </authorList>
    </citation>
    <scope>NUCLEOTIDE SEQUENCE [LARGE SCALE GENOMIC DNA]</scope>
    <source>
        <strain evidence="15 16">W1I3</strain>
    </source>
</reference>
<evidence type="ECO:0000256" key="9">
    <source>
        <dbReference type="ARBA" id="ARBA00023027"/>
    </source>
</evidence>
<dbReference type="Gene3D" id="3.40.50.1980">
    <property type="entry name" value="Nitrogenase molybdenum iron protein domain"/>
    <property type="match status" value="2"/>
</dbReference>
<dbReference type="PROSITE" id="PS00611">
    <property type="entry name" value="HISOL_DEHYDROGENASE"/>
    <property type="match status" value="1"/>
</dbReference>
<evidence type="ECO:0000256" key="12">
    <source>
        <dbReference type="HAMAP-Rule" id="MF_01024"/>
    </source>
</evidence>
<dbReference type="GO" id="GO:0004399">
    <property type="term" value="F:histidinol dehydrogenase activity"/>
    <property type="evidence" value="ECO:0007669"/>
    <property type="project" value="UniProtKB-EC"/>
</dbReference>
<dbReference type="InterPro" id="IPR012131">
    <property type="entry name" value="Hstdl_DH"/>
</dbReference>
<dbReference type="EC" id="1.1.1.23" evidence="4 12"/>
<feature type="binding site" evidence="12">
    <location>
        <position position="284"/>
    </location>
    <ligand>
        <name>Zn(2+)</name>
        <dbReference type="ChEBI" id="CHEBI:29105"/>
    </ligand>
</feature>
<keyword evidence="7 12" id="KW-0862">Zinc</keyword>
<dbReference type="HAMAP" id="MF_01024">
    <property type="entry name" value="HisD"/>
    <property type="match status" value="1"/>
</dbReference>
<feature type="active site" description="Proton acceptor" evidence="12">
    <location>
        <position position="354"/>
    </location>
</feature>
<keyword evidence="10 12" id="KW-0368">Histidine biosynthesis</keyword>
<evidence type="ECO:0000256" key="11">
    <source>
        <dbReference type="ARBA" id="ARBA00049489"/>
    </source>
</evidence>
<feature type="binding site" evidence="12">
    <location>
        <position position="446"/>
    </location>
    <ligand>
        <name>Zn(2+)</name>
        <dbReference type="ChEBI" id="CHEBI:29105"/>
    </ligand>
</feature>
<evidence type="ECO:0000256" key="10">
    <source>
        <dbReference type="ARBA" id="ARBA00023102"/>
    </source>
</evidence>
<dbReference type="Gene3D" id="1.20.5.1300">
    <property type="match status" value="1"/>
</dbReference>
<dbReference type="Pfam" id="PF00815">
    <property type="entry name" value="Histidinol_dh"/>
    <property type="match status" value="1"/>
</dbReference>
<proteinExistence type="inferred from homology"/>
<comment type="pathway">
    <text evidence="2 12">Amino-acid biosynthesis; L-histidine biosynthesis; L-histidine from 5-phospho-alpha-D-ribose 1-diphosphate: step 9/9.</text>
</comment>
<evidence type="ECO:0000256" key="2">
    <source>
        <dbReference type="ARBA" id="ARBA00004940"/>
    </source>
</evidence>
<dbReference type="Proteomes" id="UP001236806">
    <property type="component" value="Unassembled WGS sequence"/>
</dbReference>
<dbReference type="NCBIfam" id="TIGR00069">
    <property type="entry name" value="hisD"/>
    <property type="match status" value="1"/>
</dbReference>
<dbReference type="PANTHER" id="PTHR21256">
    <property type="entry name" value="HISTIDINOL DEHYDROGENASE HDH"/>
    <property type="match status" value="1"/>
</dbReference>
<keyword evidence="9 12" id="KW-0520">NAD</keyword>
<evidence type="ECO:0000256" key="5">
    <source>
        <dbReference type="ARBA" id="ARBA00016531"/>
    </source>
</evidence>
<dbReference type="InterPro" id="IPR001692">
    <property type="entry name" value="Histidinol_DH_CS"/>
</dbReference>
<evidence type="ECO:0000256" key="14">
    <source>
        <dbReference type="RuleBase" id="RU004175"/>
    </source>
</evidence>
<feature type="binding site" evidence="12">
    <location>
        <position position="387"/>
    </location>
    <ligand>
        <name>substrate</name>
    </ligand>
</feature>
<evidence type="ECO:0000313" key="15">
    <source>
        <dbReference type="EMBL" id="MDQ0672511.1"/>
    </source>
</evidence>
<dbReference type="PRINTS" id="PR00083">
    <property type="entry name" value="HOLDHDRGNASE"/>
</dbReference>
<comment type="caution">
    <text evidence="15">The sequence shown here is derived from an EMBL/GenBank/DDBJ whole genome shotgun (WGS) entry which is preliminary data.</text>
</comment>
<dbReference type="PIRSF" id="PIRSF000099">
    <property type="entry name" value="Histidinol_dh"/>
    <property type="match status" value="1"/>
</dbReference>
<keyword evidence="8 12" id="KW-0560">Oxidoreductase</keyword>
<protein>
    <recommendedName>
        <fullName evidence="5 12">Histidinol dehydrogenase</fullName>
        <shortName evidence="12">HDH</shortName>
        <ecNumber evidence="4 12">1.1.1.23</ecNumber>
    </recommendedName>
</protein>
<evidence type="ECO:0000256" key="6">
    <source>
        <dbReference type="ARBA" id="ARBA00022723"/>
    </source>
</evidence>
<feature type="binding site" evidence="12">
    <location>
        <position position="446"/>
    </location>
    <ligand>
        <name>substrate</name>
    </ligand>
</feature>
<feature type="binding site" evidence="12">
    <location>
        <position position="441"/>
    </location>
    <ligand>
        <name>substrate</name>
    </ligand>
</feature>
<keyword evidence="12" id="KW-0028">Amino-acid biosynthesis</keyword>
<evidence type="ECO:0000256" key="7">
    <source>
        <dbReference type="ARBA" id="ARBA00022833"/>
    </source>
</evidence>
<gene>
    <name evidence="12" type="primary">hisD</name>
    <name evidence="15" type="ORF">QFZ36_000072</name>
</gene>
<keyword evidence="6 12" id="KW-0479">Metal-binding</keyword>
<feature type="binding site" evidence="12">
    <location>
        <position position="210"/>
    </location>
    <ligand>
        <name>NAD(+)</name>
        <dbReference type="ChEBI" id="CHEBI:57540"/>
    </ligand>
</feature>
<comment type="similarity">
    <text evidence="3 12 13 14">Belongs to the histidinol dehydrogenase family.</text>
</comment>